<evidence type="ECO:0000256" key="3">
    <source>
        <dbReference type="ARBA" id="ARBA00022692"/>
    </source>
</evidence>
<keyword evidence="4 6" id="KW-1133">Transmembrane helix</keyword>
<evidence type="ECO:0000256" key="1">
    <source>
        <dbReference type="ARBA" id="ARBA00004651"/>
    </source>
</evidence>
<keyword evidence="3 6" id="KW-0812">Transmembrane</keyword>
<keyword evidence="5 6" id="KW-0472">Membrane</keyword>
<evidence type="ECO:0000256" key="5">
    <source>
        <dbReference type="ARBA" id="ARBA00023136"/>
    </source>
</evidence>
<accession>A0A6A7K495</accession>
<dbReference type="Pfam" id="PF06081">
    <property type="entry name" value="ArAE_1"/>
    <property type="match status" value="1"/>
</dbReference>
<dbReference type="PANTHER" id="PTHR40064">
    <property type="entry name" value="MEMBRANE PROTEIN-RELATED"/>
    <property type="match status" value="1"/>
</dbReference>
<comment type="caution">
    <text evidence="8">The sequence shown here is derived from an EMBL/GenBank/DDBJ whole genome shotgun (WGS) entry which is preliminary data.</text>
</comment>
<evidence type="ECO:0000256" key="4">
    <source>
        <dbReference type="ARBA" id="ARBA00022989"/>
    </source>
</evidence>
<keyword evidence="9" id="KW-1185">Reference proteome</keyword>
<protein>
    <recommendedName>
        <fullName evidence="7">Putative aromatic acid exporter C-terminal domain-containing protein</fullName>
    </recommendedName>
</protein>
<dbReference type="InterPro" id="IPR052984">
    <property type="entry name" value="UPF0421"/>
</dbReference>
<feature type="transmembrane region" description="Helical" evidence="6">
    <location>
        <begin position="122"/>
        <end position="146"/>
    </location>
</feature>
<evidence type="ECO:0000256" key="6">
    <source>
        <dbReference type="SAM" id="Phobius"/>
    </source>
</evidence>
<feature type="transmembrane region" description="Helical" evidence="6">
    <location>
        <begin position="12"/>
        <end position="31"/>
    </location>
</feature>
<organism evidence="8 9">
    <name type="scientific">Alkalibaculum sporogenes</name>
    <dbReference type="NCBI Taxonomy" id="2655001"/>
    <lineage>
        <taxon>Bacteria</taxon>
        <taxon>Bacillati</taxon>
        <taxon>Bacillota</taxon>
        <taxon>Clostridia</taxon>
        <taxon>Eubacteriales</taxon>
        <taxon>Eubacteriaceae</taxon>
        <taxon>Alkalibaculum</taxon>
    </lineage>
</organism>
<reference evidence="8 9" key="1">
    <citation type="submission" date="2019-10" db="EMBL/GenBank/DDBJ databases">
        <title>Alkalibaculum tamaniensis sp.nov., a new alkaliphilic acetogen, isolated on methoxylated aromatics from a mud volcano.</title>
        <authorList>
            <person name="Khomyakova M.A."/>
            <person name="Merkel A.Y."/>
            <person name="Bonch-Osmolovskaya E.A."/>
            <person name="Slobodkin A.I."/>
        </authorList>
    </citation>
    <scope>NUCLEOTIDE SEQUENCE [LARGE SCALE GENOMIC DNA]</scope>
    <source>
        <strain evidence="8 9">M08DMB</strain>
    </source>
</reference>
<dbReference type="PANTHER" id="PTHR40064:SF1">
    <property type="entry name" value="MEMBRANE PROTEIN"/>
    <property type="match status" value="1"/>
</dbReference>
<keyword evidence="2" id="KW-1003">Cell membrane</keyword>
<evidence type="ECO:0000313" key="9">
    <source>
        <dbReference type="Proteomes" id="UP000440004"/>
    </source>
</evidence>
<dbReference type="Gene3D" id="1.20.120.940">
    <property type="entry name" value="Putative aromatic acid exporter, C-terminal domain"/>
    <property type="match status" value="1"/>
</dbReference>
<evidence type="ECO:0000313" key="8">
    <source>
        <dbReference type="EMBL" id="MPW24191.1"/>
    </source>
</evidence>
<dbReference type="InterPro" id="IPR021062">
    <property type="entry name" value="ArAE_1_C"/>
</dbReference>
<evidence type="ECO:0000259" key="7">
    <source>
        <dbReference type="Pfam" id="PF11728"/>
    </source>
</evidence>
<feature type="transmembrane region" description="Helical" evidence="6">
    <location>
        <begin position="60"/>
        <end position="82"/>
    </location>
</feature>
<feature type="transmembrane region" description="Helical" evidence="6">
    <location>
        <begin position="89"/>
        <end position="116"/>
    </location>
</feature>
<feature type="domain" description="Putative aromatic acid exporter C-terminal" evidence="7">
    <location>
        <begin position="152"/>
        <end position="315"/>
    </location>
</feature>
<gene>
    <name evidence="8" type="ORF">GC105_00055</name>
</gene>
<name>A0A6A7K495_9FIRM</name>
<sequence length="332" mass="38363">MKINNKFSLYRVIRITIGCCLAITLAMIFNLQNSVSAGIITLLSIQNTKKETISLALQRFVAFVVAVIIAYACFGLIGYNIWSFGMYLFIFISFCYFFSLESVIAICSVLITHFWIGETMHLSLVLNGFSLLIIGAGIGVILNLFLSRKIAEITHVQAQIEQIMREIINKMAVILDSSLSAEIIEVDMYNLEKALDIALSKAYDTVNNTLTSDLSYYVQYVTLRRSQYIILHRIRENLPKITWVPEQAHTLARQFRLIAESFHEYNNALDLLKDYEQTKYIIRKDNLPKTREEFETRAILFQIFNDIEHFLLLKKDFSQALTEEQKEIFWSN</sequence>
<dbReference type="RefSeq" id="WP_152800501.1">
    <property type="nucleotide sequence ID" value="NZ_WHNX01000001.1"/>
</dbReference>
<evidence type="ECO:0000256" key="2">
    <source>
        <dbReference type="ARBA" id="ARBA00022475"/>
    </source>
</evidence>
<dbReference type="AlphaFoldDB" id="A0A6A7K495"/>
<dbReference type="InterPro" id="IPR010343">
    <property type="entry name" value="ArAE_1"/>
</dbReference>
<dbReference type="Proteomes" id="UP000440004">
    <property type="component" value="Unassembled WGS sequence"/>
</dbReference>
<comment type="subcellular location">
    <subcellularLocation>
        <location evidence="1">Cell membrane</location>
        <topology evidence="1">Multi-pass membrane protein</topology>
    </subcellularLocation>
</comment>
<dbReference type="InterPro" id="IPR038323">
    <property type="entry name" value="ArAE_1_C_sf"/>
</dbReference>
<dbReference type="EMBL" id="WHNX01000001">
    <property type="protein sequence ID" value="MPW24191.1"/>
    <property type="molecule type" value="Genomic_DNA"/>
</dbReference>
<dbReference type="Pfam" id="PF11728">
    <property type="entry name" value="ArAE_1_C"/>
    <property type="match status" value="1"/>
</dbReference>
<proteinExistence type="predicted"/>
<dbReference type="GO" id="GO:0005886">
    <property type="term" value="C:plasma membrane"/>
    <property type="evidence" value="ECO:0007669"/>
    <property type="project" value="UniProtKB-SubCell"/>
</dbReference>